<dbReference type="GO" id="GO:0006412">
    <property type="term" value="P:translation"/>
    <property type="evidence" value="ECO:0007669"/>
    <property type="project" value="InterPro"/>
</dbReference>
<dbReference type="Pfam" id="PF01168">
    <property type="entry name" value="Ala_racemase_N"/>
    <property type="match status" value="1"/>
</dbReference>
<dbReference type="SUPFAM" id="SSF51419">
    <property type="entry name" value="PLP-binding barrel"/>
    <property type="match status" value="1"/>
</dbReference>
<dbReference type="GO" id="GO:0030170">
    <property type="term" value="F:pyridoxal phosphate binding"/>
    <property type="evidence" value="ECO:0007669"/>
    <property type="project" value="TreeGrafter"/>
</dbReference>
<evidence type="ECO:0000256" key="3">
    <source>
        <dbReference type="ARBA" id="ARBA00022898"/>
    </source>
</evidence>
<dbReference type="HAMAP" id="MF_01201">
    <property type="entry name" value="Ala_racemase"/>
    <property type="match status" value="1"/>
</dbReference>
<dbReference type="InterPro" id="IPR009068">
    <property type="entry name" value="uS15_NS1_RNA-bd_sf"/>
</dbReference>
<dbReference type="SUPFAM" id="SSF50621">
    <property type="entry name" value="Alanine racemase C-terminal domain-like"/>
    <property type="match status" value="1"/>
</dbReference>
<dbReference type="OrthoDB" id="441444at2759"/>
<feature type="binding site" evidence="8">
    <location>
        <position position="147"/>
    </location>
    <ligand>
        <name>substrate</name>
    </ligand>
</feature>
<protein>
    <recommendedName>
        <fullName evidence="9">Alanine racemase C-terminal domain-containing protein</fullName>
    </recommendedName>
</protein>
<evidence type="ECO:0000256" key="7">
    <source>
        <dbReference type="PIRSR" id="PIRSR600821-50"/>
    </source>
</evidence>
<dbReference type="GO" id="GO:0005840">
    <property type="term" value="C:ribosome"/>
    <property type="evidence" value="ECO:0007669"/>
    <property type="project" value="UniProtKB-KW"/>
</dbReference>
<dbReference type="GO" id="GO:1990904">
    <property type="term" value="C:ribonucleoprotein complex"/>
    <property type="evidence" value="ECO:0007669"/>
    <property type="project" value="UniProtKB-KW"/>
</dbReference>
<dbReference type="EMBL" id="CAJPEV010009074">
    <property type="protein sequence ID" value="CAG0905529.1"/>
    <property type="molecule type" value="Genomic_DNA"/>
</dbReference>
<dbReference type="PRINTS" id="PR00992">
    <property type="entry name" value="ALARACEMASE"/>
</dbReference>
<dbReference type="NCBIfam" id="TIGR00492">
    <property type="entry name" value="alr"/>
    <property type="match status" value="1"/>
</dbReference>
<dbReference type="CDD" id="cd00353">
    <property type="entry name" value="Ribosomal_S15p_S13e"/>
    <property type="match status" value="1"/>
</dbReference>
<dbReference type="FunFam" id="3.20.20.10:FF:000002">
    <property type="entry name" value="Alanine racemase"/>
    <property type="match status" value="1"/>
</dbReference>
<dbReference type="InterPro" id="IPR029066">
    <property type="entry name" value="PLP-binding_barrel"/>
</dbReference>
<evidence type="ECO:0000256" key="6">
    <source>
        <dbReference type="ARBA" id="ARBA00023274"/>
    </source>
</evidence>
<evidence type="ECO:0000256" key="2">
    <source>
        <dbReference type="ARBA" id="ARBA00008434"/>
    </source>
</evidence>
<dbReference type="EMBL" id="LR908592">
    <property type="protein sequence ID" value="CAD7254329.1"/>
    <property type="molecule type" value="Genomic_DNA"/>
</dbReference>
<dbReference type="InterPro" id="IPR011079">
    <property type="entry name" value="Ala_racemase_C"/>
</dbReference>
<feature type="domain" description="Alanine racemase C-terminal" evidence="9">
    <location>
        <begin position="249"/>
        <end position="373"/>
    </location>
</feature>
<keyword evidence="11" id="KW-1185">Reference proteome</keyword>
<dbReference type="NCBIfam" id="TIGR00952">
    <property type="entry name" value="S15_bact"/>
    <property type="match status" value="1"/>
</dbReference>
<dbReference type="HAMAP" id="MF_01343_B">
    <property type="entry name" value="Ribosomal_uS15_B"/>
    <property type="match status" value="1"/>
</dbReference>
<dbReference type="GO" id="GO:0008784">
    <property type="term" value="F:alanine racemase activity"/>
    <property type="evidence" value="ECO:0007669"/>
    <property type="project" value="InterPro"/>
</dbReference>
<dbReference type="SUPFAM" id="SSF47060">
    <property type="entry name" value="S15/NS1 RNA-binding domain"/>
    <property type="match status" value="1"/>
</dbReference>
<keyword evidence="5" id="KW-0413">Isomerase</keyword>
<evidence type="ECO:0000256" key="8">
    <source>
        <dbReference type="PIRSR" id="PIRSR600821-52"/>
    </source>
</evidence>
<dbReference type="Gene3D" id="3.20.20.10">
    <property type="entry name" value="Alanine racemase"/>
    <property type="match status" value="1"/>
</dbReference>
<dbReference type="Gene3D" id="6.10.250.3130">
    <property type="match status" value="1"/>
</dbReference>
<dbReference type="Pfam" id="PF00312">
    <property type="entry name" value="Ribosomal_S15"/>
    <property type="match status" value="1"/>
</dbReference>
<dbReference type="AlphaFoldDB" id="A0A7R9AHK1"/>
<dbReference type="SMART" id="SM01387">
    <property type="entry name" value="Ribosomal_S15"/>
    <property type="match status" value="1"/>
</dbReference>
<dbReference type="SMART" id="SM01005">
    <property type="entry name" value="Ala_racemase_C"/>
    <property type="match status" value="1"/>
</dbReference>
<dbReference type="PANTHER" id="PTHR30511:SF0">
    <property type="entry name" value="ALANINE RACEMASE, CATABOLIC-RELATED"/>
    <property type="match status" value="1"/>
</dbReference>
<dbReference type="InterPro" id="IPR001608">
    <property type="entry name" value="Ala_racemase_N"/>
</dbReference>
<dbReference type="GO" id="GO:0030632">
    <property type="term" value="P:D-alanine biosynthetic process"/>
    <property type="evidence" value="ECO:0007669"/>
    <property type="project" value="TreeGrafter"/>
</dbReference>
<dbReference type="InterPro" id="IPR000821">
    <property type="entry name" value="Ala_racemase"/>
</dbReference>
<evidence type="ECO:0000313" key="11">
    <source>
        <dbReference type="Proteomes" id="UP000677054"/>
    </source>
</evidence>
<dbReference type="InterPro" id="IPR009006">
    <property type="entry name" value="Ala_racemase/Decarboxylase_C"/>
</dbReference>
<keyword evidence="6" id="KW-0687">Ribonucleoprotein</keyword>
<accession>A0A7R9AHK1</accession>
<organism evidence="10">
    <name type="scientific">Darwinula stevensoni</name>
    <dbReference type="NCBI Taxonomy" id="69355"/>
    <lineage>
        <taxon>Eukaryota</taxon>
        <taxon>Metazoa</taxon>
        <taxon>Ecdysozoa</taxon>
        <taxon>Arthropoda</taxon>
        <taxon>Crustacea</taxon>
        <taxon>Oligostraca</taxon>
        <taxon>Ostracoda</taxon>
        <taxon>Podocopa</taxon>
        <taxon>Podocopida</taxon>
        <taxon>Darwinulocopina</taxon>
        <taxon>Darwinuloidea</taxon>
        <taxon>Darwinulidae</taxon>
        <taxon>Darwinula</taxon>
    </lineage>
</organism>
<reference evidence="10" key="1">
    <citation type="submission" date="2020-11" db="EMBL/GenBank/DDBJ databases">
        <authorList>
            <person name="Tran Van P."/>
        </authorList>
    </citation>
    <scope>NUCLEOTIDE SEQUENCE</scope>
</reference>
<dbReference type="PANTHER" id="PTHR30511">
    <property type="entry name" value="ALANINE RACEMASE"/>
    <property type="match status" value="1"/>
</dbReference>
<keyword evidence="4" id="KW-0689">Ribosomal protein</keyword>
<dbReference type="GO" id="GO:0005829">
    <property type="term" value="C:cytosol"/>
    <property type="evidence" value="ECO:0007669"/>
    <property type="project" value="TreeGrafter"/>
</dbReference>
<feature type="binding site" evidence="8">
    <location>
        <position position="318"/>
    </location>
    <ligand>
        <name>substrate</name>
    </ligand>
</feature>
<evidence type="ECO:0000256" key="4">
    <source>
        <dbReference type="ARBA" id="ARBA00022980"/>
    </source>
</evidence>
<evidence type="ECO:0000256" key="1">
    <source>
        <dbReference type="ARBA" id="ARBA00001933"/>
    </source>
</evidence>
<dbReference type="Gene3D" id="2.40.37.10">
    <property type="entry name" value="Lyase, Ornithine Decarboxylase, Chain A, domain 1"/>
    <property type="match status" value="1"/>
</dbReference>
<dbReference type="FunFam" id="1.10.287.10:FF:000002">
    <property type="entry name" value="30S ribosomal protein S15"/>
    <property type="match status" value="1"/>
</dbReference>
<sequence>SLPSLTLLKPFIYLMPRPIRAVIDRTAFYQNLAAVATLQTHSKKWAVMKCNAYGHGLASLVTDWLPADGIAVLDLDEAQTVRSQGWEKPILLLEGFFEPDDLVKIATLNAQVVVHSQVQIEQLQNYWSQGDKAILPIWLKFNTGMNRLGFTEPLAMLLHQLQGCKVHVQGVMSHFSCADEKGHPSFDRQKNQFLQWVDSFPFERSFANSAGVLWHRESHYEWIRPGIILYGGSPTGVYEDIASFQFKPVMSLQSEIIAIQTLKVGDEVGYGATFVAKQPMRIGVVACGYGDGYPRHAPTGTPIVVDGVPTTTVGRVSMDMIMVDLTPIPESGVGSAVELWGAQVPADHVAKSAGTIAYELFCALAALSDIKTDEIIKKFARSPNDTGSPEVQVALLTAHINELIPHFKEHSKDHHGRRGLLKMVSRRRSLLAYLKRKDIARYRQLIDALGLRK</sequence>
<dbReference type="GO" id="GO:0003735">
    <property type="term" value="F:structural constituent of ribosome"/>
    <property type="evidence" value="ECO:0007669"/>
    <property type="project" value="InterPro"/>
</dbReference>
<dbReference type="CDD" id="cd06827">
    <property type="entry name" value="PLPDE_III_AR_proteobact"/>
    <property type="match status" value="1"/>
</dbReference>
<evidence type="ECO:0000313" key="10">
    <source>
        <dbReference type="EMBL" id="CAD7254329.1"/>
    </source>
</evidence>
<comment type="similarity">
    <text evidence="2">Belongs to the universal ribosomal protein uS15 family.</text>
</comment>
<feature type="modified residue" description="N6-(pyridoxal phosphate)lysine" evidence="7">
    <location>
        <position position="49"/>
    </location>
</feature>
<name>A0A7R9AHK1_9CRUS</name>
<dbReference type="Gene3D" id="1.10.287.10">
    <property type="entry name" value="S15/NS1, RNA-binding"/>
    <property type="match status" value="1"/>
</dbReference>
<keyword evidence="3 7" id="KW-0663">Pyridoxal phosphate</keyword>
<comment type="cofactor">
    <cofactor evidence="1 7">
        <name>pyridoxal 5'-phosphate</name>
        <dbReference type="ChEBI" id="CHEBI:597326"/>
    </cofactor>
</comment>
<evidence type="ECO:0000256" key="5">
    <source>
        <dbReference type="ARBA" id="ARBA00023235"/>
    </source>
</evidence>
<gene>
    <name evidence="10" type="ORF">DSTB1V02_LOCUS14075</name>
</gene>
<dbReference type="Pfam" id="PF00842">
    <property type="entry name" value="Ala_racemase_C"/>
    <property type="match status" value="1"/>
</dbReference>
<dbReference type="InterPro" id="IPR000589">
    <property type="entry name" value="Ribosomal_uS15"/>
</dbReference>
<dbReference type="Proteomes" id="UP000677054">
    <property type="component" value="Unassembled WGS sequence"/>
</dbReference>
<feature type="non-terminal residue" evidence="10">
    <location>
        <position position="1"/>
    </location>
</feature>
<proteinExistence type="inferred from homology"/>
<evidence type="ECO:0000259" key="9">
    <source>
        <dbReference type="SMART" id="SM01005"/>
    </source>
</evidence>
<dbReference type="InterPro" id="IPR005290">
    <property type="entry name" value="Ribosomal_uS15_bac-type"/>
</dbReference>